<name>A0A381XUX1_9ZZZZ</name>
<feature type="domain" description="Methyltransferase FkbM" evidence="1">
    <location>
        <begin position="40"/>
        <end position="202"/>
    </location>
</feature>
<dbReference type="PANTHER" id="PTHR34203">
    <property type="entry name" value="METHYLTRANSFERASE, FKBM FAMILY PROTEIN"/>
    <property type="match status" value="1"/>
</dbReference>
<dbReference type="PANTHER" id="PTHR34203:SF15">
    <property type="entry name" value="SLL1173 PROTEIN"/>
    <property type="match status" value="1"/>
</dbReference>
<dbReference type="EMBL" id="UINC01016390">
    <property type="protein sequence ID" value="SVA68272.1"/>
    <property type="molecule type" value="Genomic_DNA"/>
</dbReference>
<evidence type="ECO:0000313" key="2">
    <source>
        <dbReference type="EMBL" id="SVA68272.1"/>
    </source>
</evidence>
<organism evidence="2">
    <name type="scientific">marine metagenome</name>
    <dbReference type="NCBI Taxonomy" id="408172"/>
    <lineage>
        <taxon>unclassified sequences</taxon>
        <taxon>metagenomes</taxon>
        <taxon>ecological metagenomes</taxon>
    </lineage>
</organism>
<dbReference type="InterPro" id="IPR029063">
    <property type="entry name" value="SAM-dependent_MTases_sf"/>
</dbReference>
<dbReference type="AlphaFoldDB" id="A0A381XUX1"/>
<dbReference type="InterPro" id="IPR052514">
    <property type="entry name" value="SAM-dependent_MTase"/>
</dbReference>
<dbReference type="NCBIfam" id="TIGR01444">
    <property type="entry name" value="fkbM_fam"/>
    <property type="match status" value="1"/>
</dbReference>
<gene>
    <name evidence="2" type="ORF">METZ01_LOCUS121126</name>
</gene>
<protein>
    <recommendedName>
        <fullName evidence="1">Methyltransferase FkbM domain-containing protein</fullName>
    </recommendedName>
</protein>
<sequence>MLFLERYKWVARAWRYRLKVEKYEIEFLIKHLKPGQIAVDIGSHKGAYTYWMSKYVGNNGAVYAFEPQSILYNKLKKLIEYSKLDNIFLYPNAFSSRIGKSNLIIPNRSSSPSASINRKRTFNDSTIEINITTLDDFFCKKNKISVNYLKCDVEGHELEVLEGGKNFLTHNRPIISIESEARHSGKDKVIKVFNLLKELDYEGYFHNGKRMLSIDNFSIFDYQLDPNKKKYINNFFFIPK</sequence>
<dbReference type="Gene3D" id="3.40.50.150">
    <property type="entry name" value="Vaccinia Virus protein VP39"/>
    <property type="match status" value="1"/>
</dbReference>
<dbReference type="Pfam" id="PF05050">
    <property type="entry name" value="Methyltransf_21"/>
    <property type="match status" value="1"/>
</dbReference>
<proteinExistence type="predicted"/>
<dbReference type="SUPFAM" id="SSF53335">
    <property type="entry name" value="S-adenosyl-L-methionine-dependent methyltransferases"/>
    <property type="match status" value="1"/>
</dbReference>
<accession>A0A381XUX1</accession>
<reference evidence="2" key="1">
    <citation type="submission" date="2018-05" db="EMBL/GenBank/DDBJ databases">
        <authorList>
            <person name="Lanie J.A."/>
            <person name="Ng W.-L."/>
            <person name="Kazmierczak K.M."/>
            <person name="Andrzejewski T.M."/>
            <person name="Davidsen T.M."/>
            <person name="Wayne K.J."/>
            <person name="Tettelin H."/>
            <person name="Glass J.I."/>
            <person name="Rusch D."/>
            <person name="Podicherti R."/>
            <person name="Tsui H.-C.T."/>
            <person name="Winkler M.E."/>
        </authorList>
    </citation>
    <scope>NUCLEOTIDE SEQUENCE</scope>
</reference>
<dbReference type="InterPro" id="IPR006342">
    <property type="entry name" value="FkbM_mtfrase"/>
</dbReference>
<evidence type="ECO:0000259" key="1">
    <source>
        <dbReference type="Pfam" id="PF05050"/>
    </source>
</evidence>